<dbReference type="Pfam" id="PF17759">
    <property type="entry name" value="tRNA_synthFbeta"/>
    <property type="match status" value="1"/>
</dbReference>
<evidence type="ECO:0000256" key="16">
    <source>
        <dbReference type="ARBA" id="ARBA00066021"/>
    </source>
</evidence>
<dbReference type="SMART" id="SM00874">
    <property type="entry name" value="B5"/>
    <property type="match status" value="1"/>
</dbReference>
<dbReference type="FunFam" id="3.50.40.10:FF:000002">
    <property type="entry name" value="phenylalanine--tRNA ligase beta subunit"/>
    <property type="match status" value="1"/>
</dbReference>
<sequence>MKISLPLPLAPPPGPSAGPVHHSPAYFRSRPLPPSLPGGLTKRPPPQPRLPASVPVLPPALPPRTGPGPGPLCPLVRPPSGRQRRGGGRRAEGAGRGPEGGASGSAAGSSGSWASGAFGRRRRRGGFGATMPTVSVRRDLLFRALGRAYTDEEFDELCFEFGLELDEITSEKDIISKEQGDVKAEGASDVVLYKIDVPANRYDLLCLEGLVRGLQVFKERIKAPRYKRILPANGEIQKLLITEETAQVRPYAVAAVLRNVKFSKDRYDSFIELQEKLHQNICRKRTLVAIGTHDLDAVSGPFTYTARPPSDIRFRSLNQTRERTARELMNLYKTDNHLKHFLHIIENEPLYPVIYDSNGVVLSMPPIINGDHSKITLKTRNVFIECTGTDLTKAKIVLDIIVTMFSEYCEKRFTVEAAEVIYPDGKSYVYPELAYRKEVVKADLINKQVGISETPASLAKLLTRMYLKSEVKGDGNQIEIEIPPTRADIIHACDIVEDAAIAYGYNNIQMTIPKAYTIANQFPLNKLTELLRYDLAAAGFTEALTFALCSQEDIADKLGLDISAVKAVRIANPKTAEFQVARTTLLPGLLKTVAANRKMPLPLKLFEISDIVVKDSSRDVGARNLRHLCAVYYNKTSGFEVIHGLLDRFMQLLDISAGGEKGYSIRAAEDSAFFPGRCAEILAKGQSIGKLGVLHPDVITKFELTMPCSALEINIEPFL</sequence>
<dbReference type="FunCoup" id="F6VWD4">
    <property type="interactions" value="2222"/>
</dbReference>
<keyword evidence="20" id="KW-1185">Reference proteome</keyword>
<dbReference type="Pfam" id="PF03483">
    <property type="entry name" value="B3_4"/>
    <property type="match status" value="1"/>
</dbReference>
<dbReference type="GO" id="GO:0009328">
    <property type="term" value="C:phenylalanine-tRNA ligase complex"/>
    <property type="evidence" value="ECO:0000318"/>
    <property type="project" value="GO_Central"/>
</dbReference>
<evidence type="ECO:0000256" key="14">
    <source>
        <dbReference type="ARBA" id="ARBA00033189"/>
    </source>
</evidence>
<dbReference type="InterPro" id="IPR009061">
    <property type="entry name" value="DNA-bd_dom_put_sf"/>
</dbReference>
<dbReference type="GO" id="GO:0000287">
    <property type="term" value="F:magnesium ion binding"/>
    <property type="evidence" value="ECO:0007669"/>
    <property type="project" value="InterPro"/>
</dbReference>
<gene>
    <name evidence="19" type="primary">FARSB</name>
</gene>
<dbReference type="EC" id="6.1.1.20" evidence="4"/>
<protein>
    <recommendedName>
        <fullName evidence="5">Phenylalanine--tRNA ligase beta subunit</fullName>
        <ecNumber evidence="4">6.1.1.20</ecNumber>
    </recommendedName>
    <alternativeName>
        <fullName evidence="14">Phenylalanyl-tRNA synthetase beta subunit</fullName>
    </alternativeName>
</protein>
<dbReference type="STRING" id="9258.ENSOANP00000025194"/>
<dbReference type="FunFam" id="3.30.930.10:FF:000032">
    <property type="entry name" value="Phenylalanine--tRNA ligase beta subunit"/>
    <property type="match status" value="1"/>
</dbReference>
<comment type="subcellular location">
    <subcellularLocation>
        <location evidence="2">Cytoplasm</location>
    </subcellularLocation>
</comment>
<dbReference type="SUPFAM" id="SSF55681">
    <property type="entry name" value="Class II aaRS and biotin synthetases"/>
    <property type="match status" value="1"/>
</dbReference>
<evidence type="ECO:0000256" key="7">
    <source>
        <dbReference type="ARBA" id="ARBA00022598"/>
    </source>
</evidence>
<dbReference type="PANTHER" id="PTHR10947:SF0">
    <property type="entry name" value="PHENYLALANINE--TRNA LIGASE BETA SUBUNIT"/>
    <property type="match status" value="1"/>
</dbReference>
<dbReference type="PROSITE" id="PS51483">
    <property type="entry name" value="B5"/>
    <property type="match status" value="1"/>
</dbReference>
<dbReference type="InParanoid" id="F6VWD4"/>
<keyword evidence="13" id="KW-0030">Aminoacyl-tRNA synthetase</keyword>
<evidence type="ECO:0000256" key="4">
    <source>
        <dbReference type="ARBA" id="ARBA00012814"/>
    </source>
</evidence>
<keyword evidence="10" id="KW-0067">ATP-binding</keyword>
<dbReference type="FunFam" id="3.30.56.10:FF:000003">
    <property type="entry name" value="Phenylalanine--tRNA ligase beta subunit"/>
    <property type="match status" value="1"/>
</dbReference>
<dbReference type="GO" id="GO:0005524">
    <property type="term" value="F:ATP binding"/>
    <property type="evidence" value="ECO:0007669"/>
    <property type="project" value="UniProtKB-KW"/>
</dbReference>
<name>F6VWD4_ORNAN</name>
<evidence type="ECO:0000256" key="12">
    <source>
        <dbReference type="ARBA" id="ARBA00022917"/>
    </source>
</evidence>
<evidence type="ECO:0000256" key="5">
    <source>
        <dbReference type="ARBA" id="ARBA00017032"/>
    </source>
</evidence>
<reference evidence="19" key="3">
    <citation type="submission" date="2025-09" db="UniProtKB">
        <authorList>
            <consortium name="Ensembl"/>
        </authorList>
    </citation>
    <scope>IDENTIFICATION</scope>
    <source>
        <strain evidence="19">Glennie</strain>
    </source>
</reference>
<reference evidence="19 20" key="1">
    <citation type="journal article" date="2008" name="Nature">
        <title>Genome analysis of the platypus reveals unique signatures of evolution.</title>
        <authorList>
            <person name="Warren W.C."/>
            <person name="Hillier L.W."/>
            <person name="Marshall Graves J.A."/>
            <person name="Birney E."/>
            <person name="Ponting C.P."/>
            <person name="Grutzner F."/>
            <person name="Belov K."/>
            <person name="Miller W."/>
            <person name="Clarke L."/>
            <person name="Chinwalla A.T."/>
            <person name="Yang S.P."/>
            <person name="Heger A."/>
            <person name="Locke D.P."/>
            <person name="Miethke P."/>
            <person name="Waters P.D."/>
            <person name="Veyrunes F."/>
            <person name="Fulton L."/>
            <person name="Fulton B."/>
            <person name="Graves T."/>
            <person name="Wallis J."/>
            <person name="Puente X.S."/>
            <person name="Lopez-Otin C."/>
            <person name="Ordonez G.R."/>
            <person name="Eichler E.E."/>
            <person name="Chen L."/>
            <person name="Cheng Z."/>
            <person name="Deakin J.E."/>
            <person name="Alsop A."/>
            <person name="Thompson K."/>
            <person name="Kirby P."/>
            <person name="Papenfuss A.T."/>
            <person name="Wakefield M.J."/>
            <person name="Olender T."/>
            <person name="Lancet D."/>
            <person name="Huttley G.A."/>
            <person name="Smit A.F."/>
            <person name="Pask A."/>
            <person name="Temple-Smith P."/>
            <person name="Batzer M.A."/>
            <person name="Walker J.A."/>
            <person name="Konkel M.K."/>
            <person name="Harris R.S."/>
            <person name="Whittington C.M."/>
            <person name="Wong E.S."/>
            <person name="Gemmell N.J."/>
            <person name="Buschiazzo E."/>
            <person name="Vargas Jentzsch I.M."/>
            <person name="Merkel A."/>
            <person name="Schmitz J."/>
            <person name="Zemann A."/>
            <person name="Churakov G."/>
            <person name="Kriegs J.O."/>
            <person name="Brosius J."/>
            <person name="Murchison E.P."/>
            <person name="Sachidanandam R."/>
            <person name="Smith C."/>
            <person name="Hannon G.J."/>
            <person name="Tsend-Ayush E."/>
            <person name="McMillan D."/>
            <person name="Attenborough R."/>
            <person name="Rens W."/>
            <person name="Ferguson-Smith M."/>
            <person name="Lefevre C.M."/>
            <person name="Sharp J.A."/>
            <person name="Nicholas K.R."/>
            <person name="Ray D.A."/>
            <person name="Kube M."/>
            <person name="Reinhardt R."/>
            <person name="Pringle T.H."/>
            <person name="Taylor J."/>
            <person name="Jones R.C."/>
            <person name="Nixon B."/>
            <person name="Dacheux J.L."/>
            <person name="Niwa H."/>
            <person name="Sekita Y."/>
            <person name="Huang X."/>
            <person name="Stark A."/>
            <person name="Kheradpour P."/>
            <person name="Kellis M."/>
            <person name="Flicek P."/>
            <person name="Chen Y."/>
            <person name="Webber C."/>
            <person name="Hardison R."/>
            <person name="Nelson J."/>
            <person name="Hallsworth-Pepin K."/>
            <person name="Delehaunty K."/>
            <person name="Markovic C."/>
            <person name="Minx P."/>
            <person name="Feng Y."/>
            <person name="Kremitzki C."/>
            <person name="Mitreva M."/>
            <person name="Glasscock J."/>
            <person name="Wylie T."/>
            <person name="Wohldmann P."/>
            <person name="Thiru P."/>
            <person name="Nhan M.N."/>
            <person name="Pohl C.S."/>
            <person name="Smith S.M."/>
            <person name="Hou S."/>
            <person name="Nefedov M."/>
            <person name="de Jong P.J."/>
            <person name="Renfree M.B."/>
            <person name="Mardis E.R."/>
            <person name="Wilson R.K."/>
        </authorList>
    </citation>
    <scope>NUCLEOTIDE SEQUENCE [LARGE SCALE GENOMIC DNA]</scope>
    <source>
        <strain evidence="19 20">Glennie</strain>
    </source>
</reference>
<dbReference type="InterPro" id="IPR020825">
    <property type="entry name" value="Phe-tRNA_synthase-like_B3/B4"/>
</dbReference>
<feature type="domain" description="B5" evidence="18">
    <location>
        <begin position="433"/>
        <end position="510"/>
    </location>
</feature>
<comment type="subunit">
    <text evidence="16">Heterotetramer; dimer of two heterodimers formed by FARSA and FARSB.</text>
</comment>
<keyword evidence="6" id="KW-0963">Cytoplasm</keyword>
<dbReference type="NCBIfam" id="TIGR00471">
    <property type="entry name" value="pheT_arch"/>
    <property type="match status" value="1"/>
</dbReference>
<dbReference type="InterPro" id="IPR041616">
    <property type="entry name" value="PheRS_beta_core"/>
</dbReference>
<dbReference type="Pfam" id="PF18262">
    <property type="entry name" value="PhetRS_B1"/>
    <property type="match status" value="1"/>
</dbReference>
<proteinExistence type="inferred from homology"/>
<accession>F6VWD4</accession>
<feature type="compositionally biased region" description="Gly residues" evidence="17">
    <location>
        <begin position="94"/>
        <end position="103"/>
    </location>
</feature>
<evidence type="ECO:0000259" key="18">
    <source>
        <dbReference type="PROSITE" id="PS51483"/>
    </source>
</evidence>
<dbReference type="Ensembl" id="ENSOANT00000028998.3">
    <property type="protein sequence ID" value="ENSOANP00000025194.3"/>
    <property type="gene ID" value="ENSOANG00000015387.4"/>
</dbReference>
<dbReference type="GeneTree" id="ENSGT00530000063489"/>
<dbReference type="GO" id="GO:0051290">
    <property type="term" value="P:protein heterotetramerization"/>
    <property type="evidence" value="ECO:0007669"/>
    <property type="project" value="Ensembl"/>
</dbReference>
<dbReference type="FunFam" id="3.30.56.10:FF:000007">
    <property type="entry name" value="Phenylalanine--tRNA ligase beta subunit"/>
    <property type="match status" value="1"/>
</dbReference>
<comment type="similarity">
    <text evidence="3">Belongs to the phenylalanyl-tRNA synthetase beta subunit family. Type 2 subfamily.</text>
</comment>
<evidence type="ECO:0000256" key="2">
    <source>
        <dbReference type="ARBA" id="ARBA00004496"/>
    </source>
</evidence>
<keyword evidence="8" id="KW-0479">Metal-binding</keyword>
<feature type="compositionally biased region" description="Low complexity" evidence="17">
    <location>
        <begin position="104"/>
        <end position="118"/>
    </location>
</feature>
<reference evidence="19" key="2">
    <citation type="submission" date="2025-08" db="UniProtKB">
        <authorList>
            <consortium name="Ensembl"/>
        </authorList>
    </citation>
    <scope>IDENTIFICATION</scope>
    <source>
        <strain evidence="19">Glennie</strain>
    </source>
</reference>
<evidence type="ECO:0000256" key="6">
    <source>
        <dbReference type="ARBA" id="ARBA00022490"/>
    </source>
</evidence>
<evidence type="ECO:0000313" key="20">
    <source>
        <dbReference type="Proteomes" id="UP000002279"/>
    </source>
</evidence>
<evidence type="ECO:0000256" key="10">
    <source>
        <dbReference type="ARBA" id="ARBA00022840"/>
    </source>
</evidence>
<dbReference type="InterPro" id="IPR045060">
    <property type="entry name" value="Phe-tRNA-ligase_IIc_bsu"/>
</dbReference>
<evidence type="ECO:0000313" key="19">
    <source>
        <dbReference type="Ensembl" id="ENSOANP00000025194.3"/>
    </source>
</evidence>
<dbReference type="InterPro" id="IPR045864">
    <property type="entry name" value="aa-tRNA-synth_II/BPL/LPL"/>
</dbReference>
<comment type="cofactor">
    <cofactor evidence="1">
        <name>Mg(2+)</name>
        <dbReference type="ChEBI" id="CHEBI:18420"/>
    </cofactor>
</comment>
<dbReference type="eggNOG" id="KOG2472">
    <property type="taxonomic scope" value="Eukaryota"/>
</dbReference>
<dbReference type="Gene3D" id="3.50.40.10">
    <property type="entry name" value="Phenylalanyl-trna Synthetase, Chain B, domain 3"/>
    <property type="match status" value="1"/>
</dbReference>
<dbReference type="Proteomes" id="UP000002279">
    <property type="component" value="Chromosome 1"/>
</dbReference>
<evidence type="ECO:0000256" key="11">
    <source>
        <dbReference type="ARBA" id="ARBA00022842"/>
    </source>
</evidence>
<evidence type="ECO:0000256" key="15">
    <source>
        <dbReference type="ARBA" id="ARBA00052760"/>
    </source>
</evidence>
<dbReference type="Pfam" id="PF03484">
    <property type="entry name" value="B5"/>
    <property type="match status" value="1"/>
</dbReference>
<keyword evidence="9" id="KW-0547">Nucleotide-binding</keyword>
<dbReference type="SUPFAM" id="SSF56037">
    <property type="entry name" value="PheT/TilS domain"/>
    <property type="match status" value="1"/>
</dbReference>
<dbReference type="InterPro" id="IPR040659">
    <property type="entry name" value="PhetRS_B1"/>
</dbReference>
<dbReference type="InterPro" id="IPR004531">
    <property type="entry name" value="Phe-tRNA-synth_IIc_bsu_arc_euk"/>
</dbReference>
<dbReference type="GO" id="GO:0006432">
    <property type="term" value="P:phenylalanyl-tRNA aminoacylation"/>
    <property type="evidence" value="ECO:0000318"/>
    <property type="project" value="GO_Central"/>
</dbReference>
<dbReference type="CDD" id="cd00769">
    <property type="entry name" value="PheRS_beta_core"/>
    <property type="match status" value="1"/>
</dbReference>
<evidence type="ECO:0000256" key="13">
    <source>
        <dbReference type="ARBA" id="ARBA00023146"/>
    </source>
</evidence>
<dbReference type="InterPro" id="IPR005146">
    <property type="entry name" value="B3/B4_tRNA-bd"/>
</dbReference>
<evidence type="ECO:0000256" key="8">
    <source>
        <dbReference type="ARBA" id="ARBA00022723"/>
    </source>
</evidence>
<dbReference type="Gene3D" id="3.30.56.10">
    <property type="match status" value="2"/>
</dbReference>
<evidence type="ECO:0000256" key="9">
    <source>
        <dbReference type="ARBA" id="ARBA00022741"/>
    </source>
</evidence>
<keyword evidence="11" id="KW-0460">Magnesium</keyword>
<evidence type="ECO:0000256" key="1">
    <source>
        <dbReference type="ARBA" id="ARBA00001946"/>
    </source>
</evidence>
<organism evidence="19 20">
    <name type="scientific">Ornithorhynchus anatinus</name>
    <name type="common">Duckbill platypus</name>
    <dbReference type="NCBI Taxonomy" id="9258"/>
    <lineage>
        <taxon>Eukaryota</taxon>
        <taxon>Metazoa</taxon>
        <taxon>Chordata</taxon>
        <taxon>Craniata</taxon>
        <taxon>Vertebrata</taxon>
        <taxon>Euteleostomi</taxon>
        <taxon>Mammalia</taxon>
        <taxon>Monotremata</taxon>
        <taxon>Ornithorhynchidae</taxon>
        <taxon>Ornithorhynchus</taxon>
    </lineage>
</organism>
<comment type="catalytic activity">
    <reaction evidence="15">
        <text>tRNA(Phe) + L-phenylalanine + ATP = L-phenylalanyl-tRNA(Phe) + AMP + diphosphate + H(+)</text>
        <dbReference type="Rhea" id="RHEA:19413"/>
        <dbReference type="Rhea" id="RHEA-COMP:9668"/>
        <dbReference type="Rhea" id="RHEA-COMP:9699"/>
        <dbReference type="ChEBI" id="CHEBI:15378"/>
        <dbReference type="ChEBI" id="CHEBI:30616"/>
        <dbReference type="ChEBI" id="CHEBI:33019"/>
        <dbReference type="ChEBI" id="CHEBI:58095"/>
        <dbReference type="ChEBI" id="CHEBI:78442"/>
        <dbReference type="ChEBI" id="CHEBI:78531"/>
        <dbReference type="ChEBI" id="CHEBI:456215"/>
        <dbReference type="EC" id="6.1.1.20"/>
    </reaction>
    <physiologicalReaction direction="left-to-right" evidence="15">
        <dbReference type="Rhea" id="RHEA:19414"/>
    </physiologicalReaction>
</comment>
<dbReference type="Bgee" id="ENSOANG00000015387">
    <property type="expression patterns" value="Expressed in brain and 8 other cell types or tissues"/>
</dbReference>
<dbReference type="InterPro" id="IPR005147">
    <property type="entry name" value="tRNA_synthase_B5-dom"/>
</dbReference>
<feature type="compositionally biased region" description="Pro residues" evidence="17">
    <location>
        <begin position="56"/>
        <end position="72"/>
    </location>
</feature>
<feature type="region of interest" description="Disordered" evidence="17">
    <location>
        <begin position="1"/>
        <end position="119"/>
    </location>
</feature>
<evidence type="ECO:0000256" key="17">
    <source>
        <dbReference type="SAM" id="MobiDB-lite"/>
    </source>
</evidence>
<dbReference type="SMART" id="SM00873">
    <property type="entry name" value="B3_4"/>
    <property type="match status" value="1"/>
</dbReference>
<dbReference type="OMA" id="FPGRCAN"/>
<dbReference type="SUPFAM" id="SSF46955">
    <property type="entry name" value="Putative DNA-binding domain"/>
    <property type="match status" value="2"/>
</dbReference>
<dbReference type="HOGENOM" id="CLU_020279_2_0_1"/>
<dbReference type="GO" id="GO:0003723">
    <property type="term" value="F:RNA binding"/>
    <property type="evidence" value="ECO:0007669"/>
    <property type="project" value="InterPro"/>
</dbReference>
<dbReference type="GO" id="GO:0004826">
    <property type="term" value="F:phenylalanine-tRNA ligase activity"/>
    <property type="evidence" value="ECO:0007669"/>
    <property type="project" value="UniProtKB-EC"/>
</dbReference>
<dbReference type="AlphaFoldDB" id="F6VWD4"/>
<dbReference type="PANTHER" id="PTHR10947">
    <property type="entry name" value="PHENYLALANYL-TRNA SYNTHETASE BETA CHAIN AND LEUCINE-RICH REPEAT-CONTAINING PROTEIN 47"/>
    <property type="match status" value="1"/>
</dbReference>
<keyword evidence="7" id="KW-0436">Ligase</keyword>
<dbReference type="Gene3D" id="3.30.930.10">
    <property type="entry name" value="Bira Bifunctional Protein, Domain 2"/>
    <property type="match status" value="1"/>
</dbReference>
<evidence type="ECO:0000256" key="3">
    <source>
        <dbReference type="ARBA" id="ARBA00007438"/>
    </source>
</evidence>
<keyword evidence="12" id="KW-0648">Protein biosynthesis</keyword>